<feature type="domain" description="SAF" evidence="3">
    <location>
        <begin position="63"/>
        <end position="119"/>
    </location>
</feature>
<comment type="caution">
    <text evidence="4">The sequence shown here is derived from an EMBL/GenBank/DDBJ whole genome shotgun (WGS) entry which is preliminary data.</text>
</comment>
<dbReference type="SUPFAM" id="SSF51269">
    <property type="entry name" value="AFP III-like domain"/>
    <property type="match status" value="1"/>
</dbReference>
<evidence type="ECO:0000259" key="3">
    <source>
        <dbReference type="Pfam" id="PF08666"/>
    </source>
</evidence>
<keyword evidence="2" id="KW-0812">Transmembrane</keyword>
<organism evidence="4 5">
    <name type="scientific">Paeniglutamicibacter gangotriensis</name>
    <dbReference type="NCBI Taxonomy" id="254787"/>
    <lineage>
        <taxon>Bacteria</taxon>
        <taxon>Bacillati</taxon>
        <taxon>Actinomycetota</taxon>
        <taxon>Actinomycetes</taxon>
        <taxon>Micrococcales</taxon>
        <taxon>Micrococcaceae</taxon>
        <taxon>Paeniglutamicibacter</taxon>
    </lineage>
</organism>
<dbReference type="InterPro" id="IPR013974">
    <property type="entry name" value="SAF"/>
</dbReference>
<reference evidence="4 5" key="1">
    <citation type="submission" date="2019-07" db="EMBL/GenBank/DDBJ databases">
        <title>Analysis of the biochemical properties, biological activity and biotechnological potential of siderophores and biosurfactants produced by Antarctic psychrotolerant bacteria.</title>
        <authorList>
            <person name="Styczynski M."/>
            <person name="Krucon T."/>
            <person name="Decewicz P."/>
            <person name="Dziewit L."/>
        </authorList>
    </citation>
    <scope>NUCLEOTIDE SEQUENCE [LARGE SCALE GENOMIC DNA]</scope>
    <source>
        <strain evidence="4 5">ANT_H27</strain>
    </source>
</reference>
<dbReference type="RefSeq" id="WP_149621064.1">
    <property type="nucleotide sequence ID" value="NZ_VOBL01000037.1"/>
</dbReference>
<feature type="transmembrane region" description="Helical" evidence="2">
    <location>
        <begin position="35"/>
        <end position="55"/>
    </location>
</feature>
<proteinExistence type="predicted"/>
<name>A0A5B0E5Q7_9MICC</name>
<sequence>MTAQVTEDDSPSISQPVKGLPQRSMSPRMPMRRKGYIAAVLILATIGALLAWMGVQSKGSHEVLSLKAAVSRGEAITQENLTSISVGENAPNLIPIDLSAEVVGMKAQTNLFAGTPLVEDSYAQAMPVPENFSIVGVGMKPSNLPARELLPGDKVRVVYTPSGDQGAASGELPIVSAIVERFPTASEDAEGNSAMIVDVRVKRSDAPRVAAWSAAGSAGLVLDGEK</sequence>
<dbReference type="CDD" id="cd11614">
    <property type="entry name" value="SAF_CpaB_FlgA_like"/>
    <property type="match status" value="1"/>
</dbReference>
<dbReference type="AlphaFoldDB" id="A0A5B0E5Q7"/>
<evidence type="ECO:0000256" key="1">
    <source>
        <dbReference type="SAM" id="MobiDB-lite"/>
    </source>
</evidence>
<evidence type="ECO:0000313" key="5">
    <source>
        <dbReference type="Proteomes" id="UP000323856"/>
    </source>
</evidence>
<gene>
    <name evidence="4" type="ORF">FQ154_19805</name>
</gene>
<dbReference type="Proteomes" id="UP000323856">
    <property type="component" value="Unassembled WGS sequence"/>
</dbReference>
<dbReference type="OrthoDB" id="3638307at2"/>
<keyword evidence="2" id="KW-1133">Transmembrane helix</keyword>
<accession>A0A5B0E5Q7</accession>
<keyword evidence="2" id="KW-0472">Membrane</keyword>
<dbReference type="InterPro" id="IPR036732">
    <property type="entry name" value="AFP_Neu5c_C_sf"/>
</dbReference>
<dbReference type="Pfam" id="PF08666">
    <property type="entry name" value="SAF"/>
    <property type="match status" value="1"/>
</dbReference>
<feature type="region of interest" description="Disordered" evidence="1">
    <location>
        <begin position="1"/>
        <end position="28"/>
    </location>
</feature>
<evidence type="ECO:0000313" key="4">
    <source>
        <dbReference type="EMBL" id="KAA0973100.1"/>
    </source>
</evidence>
<protein>
    <recommendedName>
        <fullName evidence="3">SAF domain-containing protein</fullName>
    </recommendedName>
</protein>
<evidence type="ECO:0000256" key="2">
    <source>
        <dbReference type="SAM" id="Phobius"/>
    </source>
</evidence>
<dbReference type="EMBL" id="VOBL01000037">
    <property type="protein sequence ID" value="KAA0973100.1"/>
    <property type="molecule type" value="Genomic_DNA"/>
</dbReference>
<feature type="compositionally biased region" description="Acidic residues" evidence="1">
    <location>
        <begin position="1"/>
        <end position="10"/>
    </location>
</feature>